<dbReference type="SUPFAM" id="SSF52540">
    <property type="entry name" value="P-loop containing nucleoside triphosphate hydrolases"/>
    <property type="match status" value="1"/>
</dbReference>
<dbReference type="Pfam" id="PF09250">
    <property type="entry name" value="Prim-Pol"/>
    <property type="match status" value="1"/>
</dbReference>
<feature type="region of interest" description="Disordered" evidence="4">
    <location>
        <begin position="329"/>
        <end position="406"/>
    </location>
</feature>
<dbReference type="SMART" id="SM00943">
    <property type="entry name" value="Prim-Pol"/>
    <property type="match status" value="1"/>
</dbReference>
<dbReference type="SMART" id="SM00885">
    <property type="entry name" value="D5_N"/>
    <property type="match status" value="1"/>
</dbReference>
<dbReference type="InterPro" id="IPR014818">
    <property type="entry name" value="Phage/plasmid_primase_P4_C"/>
</dbReference>
<dbReference type="SUPFAM" id="SSF56747">
    <property type="entry name" value="Prim-pol domain"/>
    <property type="match status" value="1"/>
</dbReference>
<evidence type="ECO:0000256" key="4">
    <source>
        <dbReference type="SAM" id="MobiDB-lite"/>
    </source>
</evidence>
<dbReference type="InterPro" id="IPR014015">
    <property type="entry name" value="Helicase_SF3_DNA-vir"/>
</dbReference>
<evidence type="ECO:0000313" key="7">
    <source>
        <dbReference type="Proteomes" id="UP001230685"/>
    </source>
</evidence>
<dbReference type="PROSITE" id="PS51206">
    <property type="entry name" value="SF3_HELICASE_1"/>
    <property type="match status" value="1"/>
</dbReference>
<sequence>MTVTTTSSSLLEAALDYARRGWPVFPCSPRNKRPLLACDKDDQGKDIKGTGGVTKATTDEDQIRAWWRKWPRAMIGVSVGRADMLVVDFDPRREEQVDETTGEVTVVEWTLDQLKADTEAQIGCTLATSLAVRTPSGGVHIYYRMPDGEPIGNKGSLPRHVDVRGLGGYTILPPSVCEGDGKNAAGSYRWLRGDSEAAVAEMPAALVEALRTRTRPTASPPPAASPGMDRQAFPVDLDDAHRRYALRALDEELRDLEATPIGGGRYGGRNAGIYHAAMKLGGFVLAGALHEGVVRASLEAVVRAMPQNDDLPGALKAIHNGFANAKPRDLSAVGARTARGRDSGRSASSFDDAPPMPPPDAYADERNDGYPAPHDDDGEQTSFHSEASSPVASAEGSGDRIAPPRNDALDRKCAVCRTTDLGNGERFRIRHAWRFRFCNELGWFVWDGRRWELLSEEKDKIPGKVSLAVFDTVRAIGNEADLVEASGRREDLADDATDDERASTLDFIVRWKGSGDNKVAVYYSDTLRDHAKSSEGAQRLSCIAGIVKSFDDVAIRADAMDADRMAINVLNGTLRLTQKGKRWTMVEGVLKEISMGDRWGLRLDPHRPSDLISKVAGVVFDPKANSAVYDAFLAVVQPDDKMRRFLHQWGGLSLTGDISEQKLAFFHGKGRNGKSTLVDAWSHVAGDYGGSVAIETFLDQGRGRKGGEATPDLARLPGIRFLRTSEPEKGAKLAEALIKLITGGELIDARFLNKGFFSFLPSFKVTISGNHKPKITGHDDGIWRRVMLVPWDVQIAREDVDKSLPDKLKTEASGILNRLIEGLLDWRENGLTEPESVIAATAKYREQSDQLGRFLDECTRPVAGARSKSSVLFALFTAWSKATGSAEWQTQGFSKAMEDRGFEKKTSNGIHWLDIEMTKTVEDYADSGTAGEAYQDGDPGPSWGDDDPI</sequence>
<evidence type="ECO:0000259" key="5">
    <source>
        <dbReference type="PROSITE" id="PS51206"/>
    </source>
</evidence>
<feature type="compositionally biased region" description="Polar residues" evidence="4">
    <location>
        <begin position="380"/>
        <end position="391"/>
    </location>
</feature>
<dbReference type="Proteomes" id="UP001230685">
    <property type="component" value="Unassembled WGS sequence"/>
</dbReference>
<dbReference type="PANTHER" id="PTHR35372:SF2">
    <property type="entry name" value="SF3 HELICASE DOMAIN-CONTAINING PROTEIN"/>
    <property type="match status" value="1"/>
</dbReference>
<dbReference type="CDD" id="cd04859">
    <property type="entry name" value="Prim_Pol"/>
    <property type="match status" value="1"/>
</dbReference>
<reference evidence="6 7" key="1">
    <citation type="submission" date="2023-07" db="EMBL/GenBank/DDBJ databases">
        <authorList>
            <person name="Kim M.K."/>
        </authorList>
    </citation>
    <scope>NUCLEOTIDE SEQUENCE [LARGE SCALE GENOMIC DNA]</scope>
    <source>
        <strain evidence="6 7">KR1UV-12</strain>
    </source>
</reference>
<dbReference type="Pfam" id="PF08706">
    <property type="entry name" value="D5_N"/>
    <property type="match status" value="1"/>
</dbReference>
<evidence type="ECO:0000256" key="1">
    <source>
        <dbReference type="ARBA" id="ARBA00022741"/>
    </source>
</evidence>
<dbReference type="InterPro" id="IPR051620">
    <property type="entry name" value="ORF904-like_C"/>
</dbReference>
<dbReference type="PANTHER" id="PTHR35372">
    <property type="entry name" value="ATP BINDING PROTEIN-RELATED"/>
    <property type="match status" value="1"/>
</dbReference>
<name>A0ABT9EHD7_9SPHN</name>
<organism evidence="6 7">
    <name type="scientific">Sphingomonas aurea</name>
    <dbReference type="NCBI Taxonomy" id="3063994"/>
    <lineage>
        <taxon>Bacteria</taxon>
        <taxon>Pseudomonadati</taxon>
        <taxon>Pseudomonadota</taxon>
        <taxon>Alphaproteobacteria</taxon>
        <taxon>Sphingomonadales</taxon>
        <taxon>Sphingomonadaceae</taxon>
        <taxon>Sphingomonas</taxon>
    </lineage>
</organism>
<feature type="region of interest" description="Disordered" evidence="4">
    <location>
        <begin position="924"/>
        <end position="949"/>
    </location>
</feature>
<keyword evidence="2" id="KW-0378">Hydrolase</keyword>
<keyword evidence="7" id="KW-1185">Reference proteome</keyword>
<keyword evidence="3" id="KW-0067">ATP-binding</keyword>
<protein>
    <submittedName>
        <fullName evidence="6">Phage/plasmid primase, P4 family</fullName>
    </submittedName>
</protein>
<dbReference type="EMBL" id="JAUUDS010000001">
    <property type="protein sequence ID" value="MDP1026380.1"/>
    <property type="molecule type" value="Genomic_DNA"/>
</dbReference>
<dbReference type="InterPro" id="IPR027417">
    <property type="entry name" value="P-loop_NTPase"/>
</dbReference>
<keyword evidence="1" id="KW-0547">Nucleotide-binding</keyword>
<proteinExistence type="predicted"/>
<evidence type="ECO:0000313" key="6">
    <source>
        <dbReference type="EMBL" id="MDP1026380.1"/>
    </source>
</evidence>
<dbReference type="InterPro" id="IPR006500">
    <property type="entry name" value="Helicase_put_C_phage/plasmid"/>
</dbReference>
<dbReference type="Gene3D" id="3.40.50.300">
    <property type="entry name" value="P-loop containing nucleotide triphosphate hydrolases"/>
    <property type="match status" value="1"/>
</dbReference>
<dbReference type="RefSeq" id="WP_305171935.1">
    <property type="nucleotide sequence ID" value="NZ_JAUUDS010000001.1"/>
</dbReference>
<dbReference type="NCBIfam" id="TIGR01613">
    <property type="entry name" value="primase_Cterm"/>
    <property type="match status" value="1"/>
</dbReference>
<dbReference type="InterPro" id="IPR015330">
    <property type="entry name" value="DNA_primase/pol_bifunc_N"/>
</dbReference>
<gene>
    <name evidence="6" type="ORF">Q5H91_04080</name>
</gene>
<evidence type="ECO:0000256" key="3">
    <source>
        <dbReference type="ARBA" id="ARBA00022840"/>
    </source>
</evidence>
<accession>A0ABT9EHD7</accession>
<evidence type="ECO:0000256" key="2">
    <source>
        <dbReference type="ARBA" id="ARBA00022801"/>
    </source>
</evidence>
<comment type="caution">
    <text evidence="6">The sequence shown here is derived from an EMBL/GenBank/DDBJ whole genome shotgun (WGS) entry which is preliminary data.</text>
</comment>
<feature type="domain" description="SF3 helicase" evidence="5">
    <location>
        <begin position="641"/>
        <end position="804"/>
    </location>
</feature>